<dbReference type="AlphaFoldDB" id="A0A2N9DU21"/>
<keyword evidence="2" id="KW-1185">Reference proteome</keyword>
<organism evidence="1 2">
    <name type="scientific">Latilactobacillus fuchuensis</name>
    <dbReference type="NCBI Taxonomy" id="164393"/>
    <lineage>
        <taxon>Bacteria</taxon>
        <taxon>Bacillati</taxon>
        <taxon>Bacillota</taxon>
        <taxon>Bacilli</taxon>
        <taxon>Lactobacillales</taxon>
        <taxon>Lactobacillaceae</taxon>
        <taxon>Latilactobacillus</taxon>
    </lineage>
</organism>
<protein>
    <submittedName>
        <fullName evidence="1">Abortive infection protein AbiGI</fullName>
    </submittedName>
</protein>
<accession>A0A2N9DU21</accession>
<gene>
    <name evidence="1" type="ORF">LFUMFP_140001</name>
</gene>
<reference evidence="1" key="1">
    <citation type="submission" date="2018-01" db="EMBL/GenBank/DDBJ databases">
        <authorList>
            <person name="Chaillou S."/>
        </authorList>
    </citation>
    <scope>NUCLEOTIDE SEQUENCE [LARGE SCALE GENOMIC DNA]</scope>
    <source>
        <strain evidence="1">MFPC41A2801</strain>
    </source>
</reference>
<evidence type="ECO:0000313" key="1">
    <source>
        <dbReference type="EMBL" id="SPC37504.1"/>
    </source>
</evidence>
<evidence type="ECO:0000313" key="2">
    <source>
        <dbReference type="Proteomes" id="UP000238739"/>
    </source>
</evidence>
<sequence length="112" mass="12842">MYAHEKLERLATGVYIDPLEFGDDIAALQYSLAKGVFPKDTALFLYGMNDRTPSTYDMRFPLPYAYSTKKDAPIKIYRQKKEFYEIGITTTKTPGGHMVKAYNVERTLCDIL</sequence>
<dbReference type="Proteomes" id="UP000238739">
    <property type="component" value="Unassembled WGS sequence"/>
</dbReference>
<name>A0A2N9DU21_9LACO</name>
<proteinExistence type="predicted"/>
<comment type="caution">
    <text evidence="1">The sequence shown here is derived from an EMBL/GenBank/DDBJ whole genome shotgun (WGS) entry which is preliminary data.</text>
</comment>
<dbReference type="EMBL" id="OGVC01000006">
    <property type="protein sequence ID" value="SPC37504.1"/>
    <property type="molecule type" value="Genomic_DNA"/>
</dbReference>